<dbReference type="SUPFAM" id="SSF51905">
    <property type="entry name" value="FAD/NAD(P)-binding domain"/>
    <property type="match status" value="1"/>
</dbReference>
<dbReference type="GO" id="GO:0005737">
    <property type="term" value="C:cytoplasm"/>
    <property type="evidence" value="ECO:0007669"/>
    <property type="project" value="TreeGrafter"/>
</dbReference>
<evidence type="ECO:0000313" key="4">
    <source>
        <dbReference type="Proteomes" id="UP000031532"/>
    </source>
</evidence>
<evidence type="ECO:0000313" key="3">
    <source>
        <dbReference type="EMBL" id="NHC36535.1"/>
    </source>
</evidence>
<evidence type="ECO:0000259" key="2">
    <source>
        <dbReference type="Pfam" id="PF01266"/>
    </source>
</evidence>
<dbReference type="InterPro" id="IPR006076">
    <property type="entry name" value="FAD-dep_OxRdtase"/>
</dbReference>
<dbReference type="Gene3D" id="3.50.50.60">
    <property type="entry name" value="FAD/NAD(P)-binding domain"/>
    <property type="match status" value="1"/>
</dbReference>
<dbReference type="InterPro" id="IPR036188">
    <property type="entry name" value="FAD/NAD-bd_sf"/>
</dbReference>
<accession>A0A9X5E734</accession>
<keyword evidence="1" id="KW-0560">Oxidoreductase</keyword>
<dbReference type="Proteomes" id="UP000031532">
    <property type="component" value="Unassembled WGS sequence"/>
</dbReference>
<dbReference type="OrthoDB" id="502939at2"/>
<gene>
    <name evidence="3" type="ORF">QH73_0018125</name>
</gene>
<comment type="caution">
    <text evidence="3">The sequence shown here is derived from an EMBL/GenBank/DDBJ whole genome shotgun (WGS) entry which is preliminary data.</text>
</comment>
<name>A0A9X5E734_9CYAN</name>
<dbReference type="RefSeq" id="WP_039716025.1">
    <property type="nucleotide sequence ID" value="NZ_JTJC03000005.1"/>
</dbReference>
<protein>
    <submittedName>
        <fullName evidence="3">FAD-binding oxidoreductase</fullName>
    </submittedName>
</protein>
<reference evidence="3 4" key="1">
    <citation type="journal article" date="2015" name="Genome Announc.">
        <title>Draft Genome Sequence of the Terrestrial Cyanobacterium Scytonema millei VB511283, Isolated from Eastern India.</title>
        <authorList>
            <person name="Sen D."/>
            <person name="Chandrababunaidu M.M."/>
            <person name="Singh D."/>
            <person name="Sanghi N."/>
            <person name="Ghorai A."/>
            <person name="Mishra G.P."/>
            <person name="Madduluri M."/>
            <person name="Adhikary S.P."/>
            <person name="Tripathy S."/>
        </authorList>
    </citation>
    <scope>NUCLEOTIDE SEQUENCE [LARGE SCALE GENOMIC DNA]</scope>
    <source>
        <strain evidence="3 4">VB511283</strain>
    </source>
</reference>
<dbReference type="PANTHER" id="PTHR13847">
    <property type="entry name" value="SARCOSINE DEHYDROGENASE-RELATED"/>
    <property type="match status" value="1"/>
</dbReference>
<proteinExistence type="predicted"/>
<feature type="domain" description="FAD dependent oxidoreductase" evidence="2">
    <location>
        <begin position="5"/>
        <end position="375"/>
    </location>
</feature>
<dbReference type="PANTHER" id="PTHR13847:SF287">
    <property type="entry name" value="FAD-DEPENDENT OXIDOREDUCTASE DOMAIN-CONTAINING PROTEIN 1"/>
    <property type="match status" value="1"/>
</dbReference>
<dbReference type="GO" id="GO:0016491">
    <property type="term" value="F:oxidoreductase activity"/>
    <property type="evidence" value="ECO:0007669"/>
    <property type="project" value="UniProtKB-KW"/>
</dbReference>
<dbReference type="Pfam" id="PF01266">
    <property type="entry name" value="DAO"/>
    <property type="match status" value="1"/>
</dbReference>
<organism evidence="3 4">
    <name type="scientific">Scytonema millei VB511283</name>
    <dbReference type="NCBI Taxonomy" id="1245923"/>
    <lineage>
        <taxon>Bacteria</taxon>
        <taxon>Bacillati</taxon>
        <taxon>Cyanobacteriota</taxon>
        <taxon>Cyanophyceae</taxon>
        <taxon>Nostocales</taxon>
        <taxon>Scytonemataceae</taxon>
        <taxon>Scytonema</taxon>
    </lineage>
</organism>
<dbReference type="AlphaFoldDB" id="A0A9X5E734"/>
<dbReference type="Gene3D" id="3.30.9.10">
    <property type="entry name" value="D-Amino Acid Oxidase, subunit A, domain 2"/>
    <property type="match status" value="1"/>
</dbReference>
<keyword evidence="4" id="KW-1185">Reference proteome</keyword>
<dbReference type="EMBL" id="JTJC03000005">
    <property type="protein sequence ID" value="NHC36535.1"/>
    <property type="molecule type" value="Genomic_DNA"/>
</dbReference>
<evidence type="ECO:0000256" key="1">
    <source>
        <dbReference type="ARBA" id="ARBA00023002"/>
    </source>
</evidence>
<sequence>MKIYDWIVVGGGITGAALSYELVRQGFSVLLLEQDPTGQNATRYSYGGLAFWSGTTDIMRQLCAEGIARHRILSEELAADTQFRELDLVLTIAADDDPAAAAATYANFAIPPQLLSISEACELEPLLNPDAIAGALTVKHGHINAEKTAQAYIQAFLRAGGDLQFAQVLKLWQQGDKVEGVKTASETYCSANTAICAGGLSRALLKAAGISVKLYFTHAELIDIPPTDIKLRSLVMPARLQRFQLEATSTTNDRLWDEQGLELAPPILDTGAIQFLDGSLRLGQLSRALTDIQATINPEASEATIRAGIGQILPALQDLPGTWHHCLVSFSRVSAAEQSSRLPLVGSIPGKTGIHTFSGFSNPLVIIPPLAQRFARSVIS</sequence>